<dbReference type="InterPro" id="IPR003594">
    <property type="entry name" value="HATPase_dom"/>
</dbReference>
<dbReference type="InterPro" id="IPR004358">
    <property type="entry name" value="Sig_transdc_His_kin-like_C"/>
</dbReference>
<reference evidence="10" key="1">
    <citation type="submission" date="2017-02" db="EMBL/GenBank/DDBJ databases">
        <authorList>
            <person name="Varghese N."/>
            <person name="Submissions S."/>
        </authorList>
    </citation>
    <scope>NUCLEOTIDE SEQUENCE [LARGE SCALE GENOMIC DNA]</scope>
    <source>
        <strain evidence="10">DSM 24967</strain>
    </source>
</reference>
<dbReference type="PANTHER" id="PTHR43711:SF31">
    <property type="entry name" value="HISTIDINE KINASE"/>
    <property type="match status" value="1"/>
</dbReference>
<feature type="domain" description="Histidine kinase" evidence="7">
    <location>
        <begin position="553"/>
        <end position="770"/>
    </location>
</feature>
<dbReference type="InterPro" id="IPR036097">
    <property type="entry name" value="HisK_dim/P_sf"/>
</dbReference>
<evidence type="ECO:0000313" key="9">
    <source>
        <dbReference type="EMBL" id="SKB80012.1"/>
    </source>
</evidence>
<dbReference type="CDD" id="cd00082">
    <property type="entry name" value="HisKA"/>
    <property type="match status" value="1"/>
</dbReference>
<dbReference type="PROSITE" id="PS50112">
    <property type="entry name" value="PAS"/>
    <property type="match status" value="1"/>
</dbReference>
<dbReference type="AlphaFoldDB" id="A0A1T5E7E7"/>
<keyword evidence="5" id="KW-0418">Kinase</keyword>
<gene>
    <name evidence="9" type="ORF">SAMN05660349_02821</name>
</gene>
<dbReference type="Pfam" id="PF08448">
    <property type="entry name" value="PAS_4"/>
    <property type="match status" value="2"/>
</dbReference>
<sequence length="772" mass="89239">MDSIIENHPDQLVIDDLIDIIGDEEICRMAKFKKIFDLLPCGIEVLDEKGVVVVCNKADREIFGVDEDAFVNFNDFEDPNVPNEILQEIDKGHAFNVLLPYDFSKISYTSIYKDCIKYLSVRGIPLYTKHQTIKGYFVVIVDDTLYHQQHAILEDSFTKLQVAINTGNSIIWEYDVINNQVFIDPVLNNCKDNSLLQFISRISFQNKEKFYESIHPEDLVRVRECCLEPLLNGDITHYTTTYRRVFNDEAMWIRVNARGFKYDENKKPSKVIFYASDITQEVQLENSLINLERESDRILNAIPDLIFVISNEYKFQKVFASGAKSKGLYLSEKDTIGKSIDDIFDPEKALFFKEKINNALKDNVETEFDYSLQINGKQCFFKSRISPLEDGSTMHIIRDITDKIVQQDEINRLNAIMDIILSSVPLVVSVKNVSDNFKYIYFNSEAEHVMNRRAKDILGKTDFDLFPDQTWASEIRSKDLKAIAEGRLSEYAVNYKDPSGKIRIVNALRTRVQSKNEVYLVAMLWDITEQHNNELELIKARESDRLKTNFLANISHEIRTPLNAIIGFASIVGDANDEFERDYYLNIINENSNQLLKLIDDIIDLSSLEVDKFEFKMRRLELKDICRSVYNMFSQKTKPEVSFIFDDNILPSVFLYTDSKRLHQVLSNLIDNAVKFTNKGNIRFGYEIQSEENTDKQFVRIYVEDTGIGIDKNYNHVLFDRFFKADNFTQGFGLGLPIAKKLTEEMGGKLKFTSEIGCGSKFWIKIPILSNS</sequence>
<dbReference type="PROSITE" id="PS50109">
    <property type="entry name" value="HIS_KIN"/>
    <property type="match status" value="1"/>
</dbReference>
<dbReference type="EC" id="2.7.13.3" evidence="2"/>
<evidence type="ECO:0000259" key="7">
    <source>
        <dbReference type="PROSITE" id="PS50109"/>
    </source>
</evidence>
<dbReference type="InterPro" id="IPR003661">
    <property type="entry name" value="HisK_dim/P_dom"/>
</dbReference>
<evidence type="ECO:0000313" key="10">
    <source>
        <dbReference type="Proteomes" id="UP000190852"/>
    </source>
</evidence>
<evidence type="ECO:0000256" key="4">
    <source>
        <dbReference type="ARBA" id="ARBA00022679"/>
    </source>
</evidence>
<evidence type="ECO:0000256" key="6">
    <source>
        <dbReference type="ARBA" id="ARBA00023012"/>
    </source>
</evidence>
<keyword evidence="3" id="KW-0597">Phosphoprotein</keyword>
<keyword evidence="6" id="KW-0902">Two-component regulatory system</keyword>
<evidence type="ECO:0000256" key="2">
    <source>
        <dbReference type="ARBA" id="ARBA00012438"/>
    </source>
</evidence>
<dbReference type="RefSeq" id="WP_079684237.1">
    <property type="nucleotide sequence ID" value="NZ_FUYQ01000024.1"/>
</dbReference>
<feature type="domain" description="PAS" evidence="8">
    <location>
        <begin position="291"/>
        <end position="363"/>
    </location>
</feature>
<keyword evidence="10" id="KW-1185">Reference proteome</keyword>
<dbReference type="InterPro" id="IPR036890">
    <property type="entry name" value="HATPase_C_sf"/>
</dbReference>
<dbReference type="SUPFAM" id="SSF55785">
    <property type="entry name" value="PYP-like sensor domain (PAS domain)"/>
    <property type="match status" value="4"/>
</dbReference>
<evidence type="ECO:0000256" key="5">
    <source>
        <dbReference type="ARBA" id="ARBA00022777"/>
    </source>
</evidence>
<dbReference type="Gene3D" id="1.10.287.130">
    <property type="match status" value="1"/>
</dbReference>
<dbReference type="NCBIfam" id="TIGR00229">
    <property type="entry name" value="sensory_box"/>
    <property type="match status" value="1"/>
</dbReference>
<dbReference type="Pfam" id="PF13426">
    <property type="entry name" value="PAS_9"/>
    <property type="match status" value="1"/>
</dbReference>
<dbReference type="Gene3D" id="3.30.565.10">
    <property type="entry name" value="Histidine kinase-like ATPase, C-terminal domain"/>
    <property type="match status" value="1"/>
</dbReference>
<comment type="catalytic activity">
    <reaction evidence="1">
        <text>ATP + protein L-histidine = ADP + protein N-phospho-L-histidine.</text>
        <dbReference type="EC" id="2.7.13.3"/>
    </reaction>
</comment>
<dbReference type="InterPro" id="IPR035965">
    <property type="entry name" value="PAS-like_dom_sf"/>
</dbReference>
<dbReference type="SMART" id="SM00388">
    <property type="entry name" value="HisKA"/>
    <property type="match status" value="1"/>
</dbReference>
<dbReference type="SUPFAM" id="SSF47384">
    <property type="entry name" value="Homodimeric domain of signal transducing histidine kinase"/>
    <property type="match status" value="1"/>
</dbReference>
<dbReference type="InterPro" id="IPR013655">
    <property type="entry name" value="PAS_fold_3"/>
</dbReference>
<dbReference type="Pfam" id="PF00512">
    <property type="entry name" value="HisKA"/>
    <property type="match status" value="1"/>
</dbReference>
<dbReference type="SMART" id="SM00387">
    <property type="entry name" value="HATPase_c"/>
    <property type="match status" value="1"/>
</dbReference>
<dbReference type="Gene3D" id="3.30.450.20">
    <property type="entry name" value="PAS domain"/>
    <property type="match status" value="4"/>
</dbReference>
<keyword evidence="4" id="KW-0808">Transferase</keyword>
<dbReference type="Proteomes" id="UP000190852">
    <property type="component" value="Unassembled WGS sequence"/>
</dbReference>
<dbReference type="PRINTS" id="PR00344">
    <property type="entry name" value="BCTRLSENSOR"/>
</dbReference>
<evidence type="ECO:0000259" key="8">
    <source>
        <dbReference type="PROSITE" id="PS50112"/>
    </source>
</evidence>
<dbReference type="Pfam" id="PF08447">
    <property type="entry name" value="PAS_3"/>
    <property type="match status" value="1"/>
</dbReference>
<proteinExistence type="predicted"/>
<dbReference type="SMART" id="SM00091">
    <property type="entry name" value="PAS"/>
    <property type="match status" value="3"/>
</dbReference>
<dbReference type="InterPro" id="IPR005467">
    <property type="entry name" value="His_kinase_dom"/>
</dbReference>
<dbReference type="InterPro" id="IPR000014">
    <property type="entry name" value="PAS"/>
</dbReference>
<evidence type="ECO:0000256" key="3">
    <source>
        <dbReference type="ARBA" id="ARBA00022553"/>
    </source>
</evidence>
<name>A0A1T5E7E7_9BACT</name>
<dbReference type="PANTHER" id="PTHR43711">
    <property type="entry name" value="TWO-COMPONENT HISTIDINE KINASE"/>
    <property type="match status" value="1"/>
</dbReference>
<organism evidence="9 10">
    <name type="scientific">Parabacteroides chartae</name>
    <dbReference type="NCBI Taxonomy" id="1037355"/>
    <lineage>
        <taxon>Bacteria</taxon>
        <taxon>Pseudomonadati</taxon>
        <taxon>Bacteroidota</taxon>
        <taxon>Bacteroidia</taxon>
        <taxon>Bacteroidales</taxon>
        <taxon>Tannerellaceae</taxon>
        <taxon>Parabacteroides</taxon>
    </lineage>
</organism>
<dbReference type="InterPro" id="IPR013656">
    <property type="entry name" value="PAS_4"/>
</dbReference>
<dbReference type="Pfam" id="PF02518">
    <property type="entry name" value="HATPase_c"/>
    <property type="match status" value="1"/>
</dbReference>
<protein>
    <recommendedName>
        <fullName evidence="2">histidine kinase</fullName>
        <ecNumber evidence="2">2.7.13.3</ecNumber>
    </recommendedName>
</protein>
<dbReference type="EMBL" id="FUYQ01000024">
    <property type="protein sequence ID" value="SKB80012.1"/>
    <property type="molecule type" value="Genomic_DNA"/>
</dbReference>
<dbReference type="GO" id="GO:0000155">
    <property type="term" value="F:phosphorelay sensor kinase activity"/>
    <property type="evidence" value="ECO:0007669"/>
    <property type="project" value="InterPro"/>
</dbReference>
<dbReference type="SUPFAM" id="SSF55874">
    <property type="entry name" value="ATPase domain of HSP90 chaperone/DNA topoisomerase II/histidine kinase"/>
    <property type="match status" value="1"/>
</dbReference>
<accession>A0A1T5E7E7</accession>
<evidence type="ECO:0000256" key="1">
    <source>
        <dbReference type="ARBA" id="ARBA00000085"/>
    </source>
</evidence>
<dbReference type="InterPro" id="IPR050736">
    <property type="entry name" value="Sensor_HK_Regulatory"/>
</dbReference>